<dbReference type="Pfam" id="PF04784">
    <property type="entry name" value="DUF547"/>
    <property type="match status" value="1"/>
</dbReference>
<reference evidence="5 6" key="1">
    <citation type="submission" date="2020-10" db="EMBL/GenBank/DDBJ databases">
        <title>The Coptis chinensis genome and diversification of protoberbering-type alkaloids.</title>
        <authorList>
            <person name="Wang B."/>
            <person name="Shu S."/>
            <person name="Song C."/>
            <person name="Liu Y."/>
        </authorList>
    </citation>
    <scope>NUCLEOTIDE SEQUENCE [LARGE SCALE GENOMIC DNA]</scope>
    <source>
        <strain evidence="5">HL-2020</strain>
        <tissue evidence="5">Leaf</tissue>
    </source>
</reference>
<feature type="coiled-coil region" evidence="1">
    <location>
        <begin position="45"/>
        <end position="118"/>
    </location>
</feature>
<feature type="region of interest" description="Disordered" evidence="2">
    <location>
        <begin position="172"/>
        <end position="233"/>
    </location>
</feature>
<feature type="region of interest" description="Disordered" evidence="2">
    <location>
        <begin position="1"/>
        <end position="44"/>
    </location>
</feature>
<protein>
    <recommendedName>
        <fullName evidence="7">Ternary complex factor MIP1 leucine-zipper domain-containing protein</fullName>
    </recommendedName>
</protein>
<keyword evidence="6" id="KW-1185">Reference proteome</keyword>
<evidence type="ECO:0008006" key="7">
    <source>
        <dbReference type="Google" id="ProtNLM"/>
    </source>
</evidence>
<sequence>MSTRARTVKSPLKVDKKEEIEKQGRRYVDSEKASTSRRCSSRERKKALLEDVDKLKKKLSHEESVHRALERAFTRPLGALPRLPPYLPQHTLELLAEVAVLEEEVVRLEEQVVNVRQGLYEEAVNISSSKRIRESPSDLYENKTDKSSSQCNVTGNPAALAASSTQLVPKLSRDQIGNRSTKFRNEKQPLKRIHCSEDSRGKENESCTNPKRNNKQSPKQPDQRIRTPVKGASLAQTSLEKRLEPVKIKLECRVVQDIAEERSMDMLEERTSEGSSPNKISEEVLKCLSRIFLRMNTQKYRHSESEMFSSVKQVAYHENNDETECQDPYGICKLRNRDIGSYKHLRAIEAHSIDANRTTTSLFLMQRLKLLLGKLATVELKGLTHQQKLAFWINIYNSCMMNAFLEHGIPESPQKVVALMQKAMINVGGQSLNAMTIEHFILRLPHHMKSTSLKGDTNDEMKKRSILGLEWSEPLITFALSCGSWSSPAVRVYTASQVENELEAAKNDYLQAAVGISSSNKLVIPKLLDWYLLDFAKDLESLLDWICLQLPDDMRNEAIRCLERGKGESLSHSVQVVPYEFAFRYLLHQ</sequence>
<keyword evidence="1" id="KW-0175">Coiled coil</keyword>
<dbReference type="AlphaFoldDB" id="A0A835ISN5"/>
<name>A0A835ISN5_9MAGN</name>
<feature type="domain" description="Ternary complex factor MIP1 leucine-zipper" evidence="4">
    <location>
        <begin position="41"/>
        <end position="122"/>
    </location>
</feature>
<dbReference type="Proteomes" id="UP000631114">
    <property type="component" value="Unassembled WGS sequence"/>
</dbReference>
<dbReference type="Pfam" id="PF14389">
    <property type="entry name" value="Lzipper-MIP1"/>
    <property type="match status" value="1"/>
</dbReference>
<gene>
    <name evidence="5" type="ORF">IFM89_032585</name>
</gene>
<dbReference type="OrthoDB" id="418495at2759"/>
<evidence type="ECO:0000256" key="2">
    <source>
        <dbReference type="SAM" id="MobiDB-lite"/>
    </source>
</evidence>
<proteinExistence type="predicted"/>
<feature type="compositionally biased region" description="Polar residues" evidence="2">
    <location>
        <begin position="206"/>
        <end position="220"/>
    </location>
</feature>
<dbReference type="EMBL" id="JADFTS010000002">
    <property type="protein sequence ID" value="KAF9622664.1"/>
    <property type="molecule type" value="Genomic_DNA"/>
</dbReference>
<feature type="domain" description="DUF547" evidence="3">
    <location>
        <begin position="381"/>
        <end position="510"/>
    </location>
</feature>
<organism evidence="5 6">
    <name type="scientific">Coptis chinensis</name>
    <dbReference type="NCBI Taxonomy" id="261450"/>
    <lineage>
        <taxon>Eukaryota</taxon>
        <taxon>Viridiplantae</taxon>
        <taxon>Streptophyta</taxon>
        <taxon>Embryophyta</taxon>
        <taxon>Tracheophyta</taxon>
        <taxon>Spermatophyta</taxon>
        <taxon>Magnoliopsida</taxon>
        <taxon>Ranunculales</taxon>
        <taxon>Ranunculaceae</taxon>
        <taxon>Coptidoideae</taxon>
        <taxon>Coptis</taxon>
    </lineage>
</organism>
<feature type="compositionally biased region" description="Basic and acidic residues" evidence="2">
    <location>
        <begin position="183"/>
        <end position="205"/>
    </location>
</feature>
<evidence type="ECO:0000313" key="5">
    <source>
        <dbReference type="EMBL" id="KAF9622664.1"/>
    </source>
</evidence>
<evidence type="ECO:0000259" key="3">
    <source>
        <dbReference type="Pfam" id="PF04784"/>
    </source>
</evidence>
<dbReference type="PANTHER" id="PTHR46248:SF9">
    <property type="entry name" value="EXPRESSED PROTEIN"/>
    <property type="match status" value="1"/>
</dbReference>
<evidence type="ECO:0000256" key="1">
    <source>
        <dbReference type="SAM" id="Coils"/>
    </source>
</evidence>
<feature type="compositionally biased region" description="Basic and acidic residues" evidence="2">
    <location>
        <begin position="12"/>
        <end position="44"/>
    </location>
</feature>
<feature type="compositionally biased region" description="Basic and acidic residues" evidence="2">
    <location>
        <begin position="131"/>
        <end position="146"/>
    </location>
</feature>
<dbReference type="InterPro" id="IPR025757">
    <property type="entry name" value="MIP1_Leuzipper"/>
</dbReference>
<feature type="region of interest" description="Disordered" evidence="2">
    <location>
        <begin position="127"/>
        <end position="152"/>
    </location>
</feature>
<evidence type="ECO:0000313" key="6">
    <source>
        <dbReference type="Proteomes" id="UP000631114"/>
    </source>
</evidence>
<comment type="caution">
    <text evidence="5">The sequence shown here is derived from an EMBL/GenBank/DDBJ whole genome shotgun (WGS) entry which is preliminary data.</text>
</comment>
<dbReference type="PANTHER" id="PTHR46248">
    <property type="entry name" value="EXPRESSED PROTEIN"/>
    <property type="match status" value="1"/>
</dbReference>
<accession>A0A835ISN5</accession>
<evidence type="ECO:0000259" key="4">
    <source>
        <dbReference type="Pfam" id="PF14389"/>
    </source>
</evidence>
<dbReference type="InterPro" id="IPR006869">
    <property type="entry name" value="DUF547"/>
</dbReference>